<dbReference type="CDD" id="cd06262">
    <property type="entry name" value="metallo-hydrolase-like_MBL-fold"/>
    <property type="match status" value="1"/>
</dbReference>
<keyword evidence="4" id="KW-0862">Zinc</keyword>
<evidence type="ECO:0000256" key="4">
    <source>
        <dbReference type="ARBA" id="ARBA00022833"/>
    </source>
</evidence>
<feature type="domain" description="Metallo-beta-lactamase" evidence="6">
    <location>
        <begin position="413"/>
        <end position="602"/>
    </location>
</feature>
<dbReference type="OrthoDB" id="418035at2759"/>
<keyword evidence="2" id="KW-0479">Metal-binding</keyword>
<dbReference type="InterPro" id="IPR001279">
    <property type="entry name" value="Metallo-B-lactamas"/>
</dbReference>
<accession>A0A813DMW2</accession>
<organism evidence="7 8">
    <name type="scientific">Polarella glacialis</name>
    <name type="common">Dinoflagellate</name>
    <dbReference type="NCBI Taxonomy" id="89957"/>
    <lineage>
        <taxon>Eukaryota</taxon>
        <taxon>Sar</taxon>
        <taxon>Alveolata</taxon>
        <taxon>Dinophyceae</taxon>
        <taxon>Suessiales</taxon>
        <taxon>Suessiaceae</taxon>
        <taxon>Polarella</taxon>
    </lineage>
</organism>
<dbReference type="InterPro" id="IPR051453">
    <property type="entry name" value="MBL_Glyoxalase_II"/>
</dbReference>
<keyword evidence="8" id="KW-1185">Reference proteome</keyword>
<evidence type="ECO:0000256" key="3">
    <source>
        <dbReference type="ARBA" id="ARBA00022801"/>
    </source>
</evidence>
<dbReference type="GO" id="GO:0016757">
    <property type="term" value="F:glycosyltransferase activity"/>
    <property type="evidence" value="ECO:0007669"/>
    <property type="project" value="InterPro"/>
</dbReference>
<gene>
    <name evidence="7" type="ORF">PGLA1383_LOCUS6437</name>
</gene>
<dbReference type="Gene3D" id="3.60.15.10">
    <property type="entry name" value="Ribonuclease Z/Hydroxyacylglutathione hydrolase-like"/>
    <property type="match status" value="1"/>
</dbReference>
<comment type="cofactor">
    <cofactor evidence="1">
        <name>Zn(2+)</name>
        <dbReference type="ChEBI" id="CHEBI:29105"/>
    </cofactor>
</comment>
<dbReference type="PANTHER" id="PTHR46233">
    <property type="entry name" value="HYDROXYACYLGLUTATHIONE HYDROLASE GLOC"/>
    <property type="match status" value="1"/>
</dbReference>
<dbReference type="InterPro" id="IPR036866">
    <property type="entry name" value="RibonucZ/Hydroxyglut_hydro"/>
</dbReference>
<dbReference type="EMBL" id="CAJNNV010002685">
    <property type="protein sequence ID" value="CAE8587602.1"/>
    <property type="molecule type" value="Genomic_DNA"/>
</dbReference>
<dbReference type="InterPro" id="IPR008441">
    <property type="entry name" value="AfumC-like_glycosyl_Trfase"/>
</dbReference>
<name>A0A813DMW2_POLGL</name>
<dbReference type="SMART" id="SM00849">
    <property type="entry name" value="Lactamase_B"/>
    <property type="match status" value="1"/>
</dbReference>
<evidence type="ECO:0000313" key="7">
    <source>
        <dbReference type="EMBL" id="CAE8587602.1"/>
    </source>
</evidence>
<evidence type="ECO:0000313" key="8">
    <source>
        <dbReference type="Proteomes" id="UP000654075"/>
    </source>
</evidence>
<dbReference type="InterPro" id="IPR029044">
    <property type="entry name" value="Nucleotide-diphossugar_trans"/>
</dbReference>
<feature type="compositionally biased region" description="Basic and acidic residues" evidence="5">
    <location>
        <begin position="929"/>
        <end position="949"/>
    </location>
</feature>
<reference evidence="7" key="1">
    <citation type="submission" date="2021-02" db="EMBL/GenBank/DDBJ databases">
        <authorList>
            <person name="Dougan E. K."/>
            <person name="Rhodes N."/>
            <person name="Thang M."/>
            <person name="Chan C."/>
        </authorList>
    </citation>
    <scope>NUCLEOTIDE SEQUENCE</scope>
</reference>
<dbReference type="Gene3D" id="3.90.550.20">
    <property type="match status" value="1"/>
</dbReference>
<dbReference type="SUPFAM" id="SSF56281">
    <property type="entry name" value="Metallo-hydrolase/oxidoreductase"/>
    <property type="match status" value="1"/>
</dbReference>
<dbReference type="PANTHER" id="PTHR46233:SF3">
    <property type="entry name" value="HYDROXYACYLGLUTATHIONE HYDROLASE GLOC"/>
    <property type="match status" value="1"/>
</dbReference>
<dbReference type="AlphaFoldDB" id="A0A813DMW2"/>
<comment type="caution">
    <text evidence="7">The sequence shown here is derived from an EMBL/GenBank/DDBJ whole genome shotgun (WGS) entry which is preliminary data.</text>
</comment>
<keyword evidence="3" id="KW-0378">Hydrolase</keyword>
<dbReference type="SUPFAM" id="SSF53448">
    <property type="entry name" value="Nucleotide-diphospho-sugar transferases"/>
    <property type="match status" value="1"/>
</dbReference>
<dbReference type="Pfam" id="PF05704">
    <property type="entry name" value="Caps_synth"/>
    <property type="match status" value="1"/>
</dbReference>
<protein>
    <recommendedName>
        <fullName evidence="6">Metallo-beta-lactamase domain-containing protein</fullName>
    </recommendedName>
</protein>
<dbReference type="Pfam" id="PF00753">
    <property type="entry name" value="Lactamase_B"/>
    <property type="match status" value="1"/>
</dbReference>
<evidence type="ECO:0000256" key="2">
    <source>
        <dbReference type="ARBA" id="ARBA00022723"/>
    </source>
</evidence>
<feature type="region of interest" description="Disordered" evidence="5">
    <location>
        <begin position="924"/>
        <end position="967"/>
    </location>
</feature>
<dbReference type="GO" id="GO:0016787">
    <property type="term" value="F:hydrolase activity"/>
    <property type="evidence" value="ECO:0007669"/>
    <property type="project" value="UniProtKB-KW"/>
</dbReference>
<sequence length="1003" mass="110666">MTSDGGWSRSAASAASTAATGGLRLPKAPSRRCRPSVAVVSCLAAASLGGGSSFAACSVAGRGEGWCPSAASRLPRRLSTLRLAGDAPAASEDAPRIAWSYWDKGADRLPDFRRLCVETWAVQNPHWEIRLLDKESVFDFLDRKELPRLWSEMYVPWQADAVRLALLARYGGLWMDASTICLRPFDDWIYGVVASDERPEDIAAFYFSSWGCDMYKSKEFVENWVMAARRGHPMIIAWKALFNGYWNSKKRADAMSMFTDPPGVPDHPLFRGVDLEHLRRFGQDLRNYLLMHAAFKKLIDQYPEFRRIWQEEMLLIRADDTAFWHMEEPDVKWDVKAALGKWRGKLVPEWLAYIEGNCPILKFTRDTAVTLDEADVTFDPCLQSCLETAGPRGWERQWCEAPVIDIFPVPPLQCNCSIIGDTESGEAVVVDPGGNVDVIVKKLETLGLNCKRILITHGHLDHIIGATELKKRTGAVILLNQNDLGLYQKVNEQCRDFRVPLPEFPLDAPDAFLADGDVVQWAPNLTVKCFHCPGHTPGSMAFYFEQHKIVCPGDTLFAGSIGRTSWNGIPSLQGTSDPVEIVASIKSKLLNLADDTRVVSGHGPETTIGKEKAVQPFSKSVVTEFTMSLACARSLCEFDLSSAQLQTGSSSEECGLHQKMSAEFEVSVSHVADGCHWTMLDEYMLVSFGHMNSIVARAEAQCSSFEVNFFAKTQTPLYNRVLVHSDVVRVVSQFKNAGFIVDCISPSVSKHLLVRAITSGQGVSRALADYKAYVSLAEWETQLSGLNLEVVPVKRKVLDDYKVSRTVTELAQPLQTGVSVESTQVLGNRNYGSSPAIAPTQGLSASAGTRLRLSGRRATSRSASPKPVDAIQVWRAAKEKAMQSPRAPLSPRRPPATRVAGAMMCTSTNVLPEGWSSPKVATTAAREQVTPRRQEFSGRRAQVKDKDRSSYPSGSQMKPAMKINSENRKKLTEVLGASERISAKAAHPSKAFNTVPMTNLRIA</sequence>
<evidence type="ECO:0000256" key="1">
    <source>
        <dbReference type="ARBA" id="ARBA00001947"/>
    </source>
</evidence>
<evidence type="ECO:0000256" key="5">
    <source>
        <dbReference type="SAM" id="MobiDB-lite"/>
    </source>
</evidence>
<proteinExistence type="predicted"/>
<evidence type="ECO:0000259" key="6">
    <source>
        <dbReference type="SMART" id="SM00849"/>
    </source>
</evidence>
<dbReference type="Proteomes" id="UP000654075">
    <property type="component" value="Unassembled WGS sequence"/>
</dbReference>
<dbReference type="GO" id="GO:0046872">
    <property type="term" value="F:metal ion binding"/>
    <property type="evidence" value="ECO:0007669"/>
    <property type="project" value="UniProtKB-KW"/>
</dbReference>